<reference evidence="2" key="1">
    <citation type="submission" date="2016-10" db="EMBL/GenBank/DDBJ databases">
        <authorList>
            <person name="Varghese N."/>
            <person name="Submissions S."/>
        </authorList>
    </citation>
    <scope>NUCLEOTIDE SEQUENCE [LARGE SCALE GENOMIC DNA]</scope>
    <source>
        <strain evidence="2">LMG 24000</strain>
    </source>
</reference>
<keyword evidence="2" id="KW-1185">Reference proteome</keyword>
<dbReference type="AlphaFoldDB" id="A0A1H3YHM9"/>
<name>A0A1H3YHM9_9BURK</name>
<dbReference type="RefSeq" id="WP_090527938.1">
    <property type="nucleotide sequence ID" value="NZ_FNRQ01000001.1"/>
</dbReference>
<dbReference type="STRING" id="83784.SAMN05192564_101291"/>
<dbReference type="Pfam" id="PF05488">
    <property type="entry name" value="PAAR_motif"/>
    <property type="match status" value="1"/>
</dbReference>
<protein>
    <submittedName>
        <fullName evidence="1">Zn-binding Pro-Ala-Ala-Arg (PAAR) domain-containing protein, incolved in TypeVI secretion</fullName>
    </submittedName>
</protein>
<accession>A0A1H3YHM9</accession>
<dbReference type="Proteomes" id="UP000198638">
    <property type="component" value="Unassembled WGS sequence"/>
</dbReference>
<dbReference type="EMBL" id="FNRQ01000001">
    <property type="protein sequence ID" value="SEA10514.1"/>
    <property type="molecule type" value="Genomic_DNA"/>
</dbReference>
<organism evidence="1 2">
    <name type="scientific">Paraburkholderia sartisoli</name>
    <dbReference type="NCBI Taxonomy" id="83784"/>
    <lineage>
        <taxon>Bacteria</taxon>
        <taxon>Pseudomonadati</taxon>
        <taxon>Pseudomonadota</taxon>
        <taxon>Betaproteobacteria</taxon>
        <taxon>Burkholderiales</taxon>
        <taxon>Burkholderiaceae</taxon>
        <taxon>Paraburkholderia</taxon>
    </lineage>
</organism>
<dbReference type="OrthoDB" id="8594232at2"/>
<gene>
    <name evidence="1" type="ORF">SAMN05192564_101291</name>
</gene>
<dbReference type="InterPro" id="IPR008727">
    <property type="entry name" value="PAAR_motif"/>
</dbReference>
<evidence type="ECO:0000313" key="1">
    <source>
        <dbReference type="EMBL" id="SEA10514.1"/>
    </source>
</evidence>
<proteinExistence type="predicted"/>
<evidence type="ECO:0000313" key="2">
    <source>
        <dbReference type="Proteomes" id="UP000198638"/>
    </source>
</evidence>
<dbReference type="CDD" id="cd14744">
    <property type="entry name" value="PAAR_CT_2"/>
    <property type="match status" value="1"/>
</dbReference>
<sequence length="184" mass="20118">MERHNCVQGDKTTTGGYIVGAADMRMTNKEKALALEGDEVYCPACKTTGRILCVGPHHNNSLHGRKDALEGDLCMCRCDPKPQLIASMTNVKHRFTHEELVALGYAKSPVETGFAGEVGLFDEQVQLSRSIHGRDLAGLPFLVQTKDGRRFGGQLDSNGQLPRIATEGPGMYEIFWGDEALARV</sequence>